<reference evidence="2" key="1">
    <citation type="submission" date="2016-10" db="EMBL/GenBank/DDBJ databases">
        <authorList>
            <person name="Varghese N."/>
            <person name="Submissions S."/>
        </authorList>
    </citation>
    <scope>NUCLEOTIDE SEQUENCE [LARGE SCALE GENOMIC DNA]</scope>
    <source>
        <strain evidence="2">DSM 44654</strain>
    </source>
</reference>
<evidence type="ECO:0000313" key="2">
    <source>
        <dbReference type="Proteomes" id="UP000198878"/>
    </source>
</evidence>
<proteinExistence type="predicted"/>
<dbReference type="AlphaFoldDB" id="A0A1H5RBQ4"/>
<dbReference type="EMBL" id="FNUJ01000007">
    <property type="protein sequence ID" value="SEF34998.1"/>
    <property type="molecule type" value="Genomic_DNA"/>
</dbReference>
<keyword evidence="2" id="KW-1185">Reference proteome</keyword>
<gene>
    <name evidence="1" type="ORF">SAMN05421837_107683</name>
</gene>
<protein>
    <submittedName>
        <fullName evidence="1">Uncharacterized protein</fullName>
    </submittedName>
</protein>
<sequence>MAVKRGFIYKCPFGSNGFTSRKGDEVVVVLVEKYGDGGKECLVAGARQNGPTWEADLDHVYTVVSDKLKGVQPLLSDRDVVEAKKHLGERIRTTK</sequence>
<organism evidence="1 2">
    <name type="scientific">Amycolatopsis pretoriensis</name>
    <dbReference type="NCBI Taxonomy" id="218821"/>
    <lineage>
        <taxon>Bacteria</taxon>
        <taxon>Bacillati</taxon>
        <taxon>Actinomycetota</taxon>
        <taxon>Actinomycetes</taxon>
        <taxon>Pseudonocardiales</taxon>
        <taxon>Pseudonocardiaceae</taxon>
        <taxon>Amycolatopsis</taxon>
    </lineage>
</organism>
<evidence type="ECO:0000313" key="1">
    <source>
        <dbReference type="EMBL" id="SEF34998.1"/>
    </source>
</evidence>
<name>A0A1H5RBQ4_9PSEU</name>
<accession>A0A1H5RBQ4</accession>
<dbReference type="Proteomes" id="UP000198878">
    <property type="component" value="Unassembled WGS sequence"/>
</dbReference>